<comment type="caution">
    <text evidence="2">The sequence shown here is derived from an EMBL/GenBank/DDBJ whole genome shotgun (WGS) entry which is preliminary data.</text>
</comment>
<evidence type="ECO:0008006" key="4">
    <source>
        <dbReference type="Google" id="ProtNLM"/>
    </source>
</evidence>
<evidence type="ECO:0000313" key="2">
    <source>
        <dbReference type="EMBL" id="CAI5731281.1"/>
    </source>
</evidence>
<reference evidence="2" key="1">
    <citation type="submission" date="2022-12" db="EMBL/GenBank/DDBJ databases">
        <authorList>
            <person name="Webb A."/>
        </authorList>
    </citation>
    <scope>NUCLEOTIDE SEQUENCE</scope>
    <source>
        <strain evidence="2">Hp1</strain>
    </source>
</reference>
<dbReference type="EMBL" id="CANTFL010001085">
    <property type="protein sequence ID" value="CAI5731281.1"/>
    <property type="molecule type" value="Genomic_DNA"/>
</dbReference>
<keyword evidence="1" id="KW-0732">Signal</keyword>
<dbReference type="Proteomes" id="UP001162031">
    <property type="component" value="Unassembled WGS sequence"/>
</dbReference>
<evidence type="ECO:0000313" key="3">
    <source>
        <dbReference type="Proteomes" id="UP001162031"/>
    </source>
</evidence>
<feature type="chain" id="PRO_5043606203" description="RxLR effector candidate protein" evidence="1">
    <location>
        <begin position="26"/>
        <end position="237"/>
    </location>
</feature>
<proteinExistence type="predicted"/>
<sequence>MKISISTGIVAGALLAVAALPSAFGESDTAALGAHLNEYGTIVRSLRGSTPNEADDPEEERSPMNWMGDLVSLQKDSALLTGIAQSLRSHDNVEGVFKIESLAVAPISAENVFQEHLAKELLSSREFLEWYQNAKEVVRSSEFAAFNHLEAALGAHDLAVMIDLVRSKKLKVPRDAKKVIEELEKKQFEKWVLSGYSQEVVSETILRQPEGTIHPIADKYEAYVTNNRRKKGFIWTP</sequence>
<gene>
    <name evidence="2" type="ORF">HBR001_LOCUS5134</name>
</gene>
<keyword evidence="3" id="KW-1185">Reference proteome</keyword>
<organism evidence="2 3">
    <name type="scientific">Hyaloperonospora brassicae</name>
    <name type="common">Brassica downy mildew</name>
    <name type="synonym">Peronospora brassicae</name>
    <dbReference type="NCBI Taxonomy" id="162125"/>
    <lineage>
        <taxon>Eukaryota</taxon>
        <taxon>Sar</taxon>
        <taxon>Stramenopiles</taxon>
        <taxon>Oomycota</taxon>
        <taxon>Peronosporomycetes</taxon>
        <taxon>Peronosporales</taxon>
        <taxon>Peronosporaceae</taxon>
        <taxon>Hyaloperonospora</taxon>
    </lineage>
</organism>
<accession>A0AAV0U2T4</accession>
<feature type="signal peptide" evidence="1">
    <location>
        <begin position="1"/>
        <end position="25"/>
    </location>
</feature>
<protein>
    <recommendedName>
        <fullName evidence="4">RxLR effector candidate protein</fullName>
    </recommendedName>
</protein>
<evidence type="ECO:0000256" key="1">
    <source>
        <dbReference type="SAM" id="SignalP"/>
    </source>
</evidence>
<dbReference type="AlphaFoldDB" id="A0AAV0U2T4"/>
<name>A0AAV0U2T4_HYABA</name>